<protein>
    <recommendedName>
        <fullName evidence="3">Cupin domain-containing protein</fullName>
    </recommendedName>
</protein>
<accession>A0A7X6A4F5</accession>
<name>A0A7X6A4F5_9ACTN</name>
<dbReference type="AlphaFoldDB" id="A0A7X6A4F5"/>
<proteinExistence type="predicted"/>
<dbReference type="Proteomes" id="UP000555407">
    <property type="component" value="Unassembled WGS sequence"/>
</dbReference>
<evidence type="ECO:0008006" key="3">
    <source>
        <dbReference type="Google" id="ProtNLM"/>
    </source>
</evidence>
<organism evidence="1 2">
    <name type="scientific">Kribbella shirazensis</name>
    <dbReference type="NCBI Taxonomy" id="1105143"/>
    <lineage>
        <taxon>Bacteria</taxon>
        <taxon>Bacillati</taxon>
        <taxon>Actinomycetota</taxon>
        <taxon>Actinomycetes</taxon>
        <taxon>Propionibacteriales</taxon>
        <taxon>Kribbellaceae</taxon>
        <taxon>Kribbella</taxon>
    </lineage>
</organism>
<gene>
    <name evidence="1" type="ORF">BJY22_007118</name>
</gene>
<reference evidence="1 2" key="1">
    <citation type="submission" date="2020-03" db="EMBL/GenBank/DDBJ databases">
        <title>Sequencing the genomes of 1000 actinobacteria strains.</title>
        <authorList>
            <person name="Klenk H.-P."/>
        </authorList>
    </citation>
    <scope>NUCLEOTIDE SEQUENCE [LARGE SCALE GENOMIC DNA]</scope>
    <source>
        <strain evidence="1 2">DSM 45490</strain>
    </source>
</reference>
<dbReference type="EMBL" id="JAASRO010000001">
    <property type="protein sequence ID" value="NIK61401.1"/>
    <property type="molecule type" value="Genomic_DNA"/>
</dbReference>
<sequence>MVERCSAASSCPALAGPKVRTRVQPPGGMSWLLKSDDDSNNRYHSGGLPLGVRGGAKACGTAAIQSTIGRSNLRSLRPRTGASGRWRVIPDCDIVNCSRLLGGIRAPPRRRTSTTTVADQEHMTMRYTRLFTDDDGSARFTDVNVDSSPSRPLLTHTEEFPVSAMRIATAEAGCRKDQGPESRRNWVLCLTGSVQITASGETRTFLPGDLLLAEDIVGDGHSSFSPGGFTAAVVAL</sequence>
<comment type="caution">
    <text evidence="1">The sequence shown here is derived from an EMBL/GenBank/DDBJ whole genome shotgun (WGS) entry which is preliminary data.</text>
</comment>
<evidence type="ECO:0000313" key="2">
    <source>
        <dbReference type="Proteomes" id="UP000555407"/>
    </source>
</evidence>
<evidence type="ECO:0000313" key="1">
    <source>
        <dbReference type="EMBL" id="NIK61401.1"/>
    </source>
</evidence>
<keyword evidence="2" id="KW-1185">Reference proteome</keyword>